<comment type="caution">
    <text evidence="2">The sequence shown here is derived from an EMBL/GenBank/DDBJ whole genome shotgun (WGS) entry which is preliminary data.</text>
</comment>
<protein>
    <recommendedName>
        <fullName evidence="1">Methyltransferase FkbM domain-containing protein</fullName>
    </recommendedName>
</protein>
<dbReference type="InterPro" id="IPR006342">
    <property type="entry name" value="FkbM_mtfrase"/>
</dbReference>
<gene>
    <name evidence="2" type="ORF">COX82_03640</name>
</gene>
<evidence type="ECO:0000259" key="1">
    <source>
        <dbReference type="Pfam" id="PF05050"/>
    </source>
</evidence>
<dbReference type="Proteomes" id="UP000228750">
    <property type="component" value="Unassembled WGS sequence"/>
</dbReference>
<dbReference type="PANTHER" id="PTHR34203">
    <property type="entry name" value="METHYLTRANSFERASE, FKBM FAMILY PROTEIN"/>
    <property type="match status" value="1"/>
</dbReference>
<dbReference type="Gene3D" id="3.40.50.150">
    <property type="entry name" value="Vaccinia Virus protein VP39"/>
    <property type="match status" value="1"/>
</dbReference>
<evidence type="ECO:0000313" key="2">
    <source>
        <dbReference type="EMBL" id="PIZ92932.1"/>
    </source>
</evidence>
<reference evidence="3" key="1">
    <citation type="submission" date="2017-09" db="EMBL/GenBank/DDBJ databases">
        <title>Depth-based differentiation of microbial function through sediment-hosted aquifers and enrichment of novel symbionts in the deep terrestrial subsurface.</title>
        <authorList>
            <person name="Probst A.J."/>
            <person name="Ladd B."/>
            <person name="Jarett J.K."/>
            <person name="Geller-Mcgrath D.E."/>
            <person name="Sieber C.M.K."/>
            <person name="Emerson J.B."/>
            <person name="Anantharaman K."/>
            <person name="Thomas B.C."/>
            <person name="Malmstrom R."/>
            <person name="Stieglmeier M."/>
            <person name="Klingl A."/>
            <person name="Woyke T."/>
            <person name="Ryan C.M."/>
            <person name="Banfield J.F."/>
        </authorList>
    </citation>
    <scope>NUCLEOTIDE SEQUENCE [LARGE SCALE GENOMIC DNA]</scope>
</reference>
<dbReference type="SUPFAM" id="SSF53335">
    <property type="entry name" value="S-adenosyl-L-methionine-dependent methyltransferases"/>
    <property type="match status" value="1"/>
</dbReference>
<evidence type="ECO:0000313" key="3">
    <source>
        <dbReference type="Proteomes" id="UP000228750"/>
    </source>
</evidence>
<dbReference type="InterPro" id="IPR029063">
    <property type="entry name" value="SAM-dependent_MTases_sf"/>
</dbReference>
<dbReference type="PANTHER" id="PTHR34203:SF15">
    <property type="entry name" value="SLL1173 PROTEIN"/>
    <property type="match status" value="1"/>
</dbReference>
<dbReference type="InterPro" id="IPR052514">
    <property type="entry name" value="SAM-dependent_MTase"/>
</dbReference>
<name>A0A2M7V384_9BACT</name>
<dbReference type="NCBIfam" id="TIGR01444">
    <property type="entry name" value="fkbM_fam"/>
    <property type="match status" value="1"/>
</dbReference>
<organism evidence="2 3">
    <name type="scientific">Candidatus Magasanikbacteria bacterium CG_4_10_14_0_2_um_filter_41_10</name>
    <dbReference type="NCBI Taxonomy" id="1974638"/>
    <lineage>
        <taxon>Bacteria</taxon>
        <taxon>Candidatus Magasanikiibacteriota</taxon>
    </lineage>
</organism>
<sequence>MLNQQEREQLKTKILKNNELYVLQYSRLRRLLKDPFRTSLFYCIALFARIHPYKIHARTLWNDTMTYFLPEGQAIYYYGFFEANLTNFLINFLQEGDTFVDIGAHVGYYSVLSSRLVGDSGHVHSFEPTPRTFISLEENTRHLHNVSINNVALLNEEKEIEFIDYGPKNSAFNGFKRRISEEMNFLKKDDSAIKVKAIALDSYCRKNNLQPTFIKIDAEGAESLILSGMTYVMSELRPIISIEVAGGEEWKANCKNSIEMLLSHDFVAYESTLVGGLKKHVQQVQYKYDNLICIPKEKEEEVVTRMLKY</sequence>
<proteinExistence type="predicted"/>
<accession>A0A2M7V384</accession>
<dbReference type="AlphaFoldDB" id="A0A2M7V384"/>
<dbReference type="EMBL" id="PFPJ01000064">
    <property type="protein sequence ID" value="PIZ92932.1"/>
    <property type="molecule type" value="Genomic_DNA"/>
</dbReference>
<dbReference type="Pfam" id="PF05050">
    <property type="entry name" value="Methyltransf_21"/>
    <property type="match status" value="1"/>
</dbReference>
<feature type="domain" description="Methyltransferase FkbM" evidence="1">
    <location>
        <begin position="101"/>
        <end position="248"/>
    </location>
</feature>